<evidence type="ECO:0000256" key="2">
    <source>
        <dbReference type="ARBA" id="ARBA00010145"/>
    </source>
</evidence>
<dbReference type="GO" id="GO:0055085">
    <property type="term" value="P:transmembrane transport"/>
    <property type="evidence" value="ECO:0007669"/>
    <property type="project" value="InterPro"/>
</dbReference>
<feature type="transmembrane region" description="Helical" evidence="8">
    <location>
        <begin position="128"/>
        <end position="148"/>
    </location>
</feature>
<feature type="transmembrane region" description="Helical" evidence="8">
    <location>
        <begin position="248"/>
        <end position="271"/>
    </location>
</feature>
<gene>
    <name evidence="9" type="ORF">KL86CLO1_13195</name>
</gene>
<evidence type="ECO:0000256" key="4">
    <source>
        <dbReference type="ARBA" id="ARBA00022475"/>
    </source>
</evidence>
<accession>A0A212KHT7</accession>
<keyword evidence="3" id="KW-0813">Transport</keyword>
<keyword evidence="5 8" id="KW-0812">Transmembrane</keyword>
<evidence type="ECO:0000256" key="5">
    <source>
        <dbReference type="ARBA" id="ARBA00022692"/>
    </source>
</evidence>
<evidence type="ECO:0000256" key="7">
    <source>
        <dbReference type="ARBA" id="ARBA00023136"/>
    </source>
</evidence>
<dbReference type="PANTHER" id="PTHR36838:SF1">
    <property type="entry name" value="SLR1864 PROTEIN"/>
    <property type="match status" value="1"/>
</dbReference>
<dbReference type="PANTHER" id="PTHR36838">
    <property type="entry name" value="AUXIN EFFLUX CARRIER FAMILY PROTEIN"/>
    <property type="match status" value="1"/>
</dbReference>
<comment type="similarity">
    <text evidence="2">Belongs to the auxin efflux carrier (TC 2.A.69) family.</text>
</comment>
<dbReference type="Pfam" id="PF03547">
    <property type="entry name" value="Mem_trans"/>
    <property type="match status" value="2"/>
</dbReference>
<dbReference type="AlphaFoldDB" id="A0A212KHT7"/>
<keyword evidence="6 8" id="KW-1133">Transmembrane helix</keyword>
<dbReference type="GO" id="GO:0005886">
    <property type="term" value="C:plasma membrane"/>
    <property type="evidence" value="ECO:0007669"/>
    <property type="project" value="UniProtKB-SubCell"/>
</dbReference>
<feature type="transmembrane region" description="Helical" evidence="8">
    <location>
        <begin position="101"/>
        <end position="122"/>
    </location>
</feature>
<keyword evidence="4" id="KW-1003">Cell membrane</keyword>
<dbReference type="EMBL" id="FLUN01000001">
    <property type="protein sequence ID" value="SBW11212.1"/>
    <property type="molecule type" value="Genomic_DNA"/>
</dbReference>
<evidence type="ECO:0000256" key="3">
    <source>
        <dbReference type="ARBA" id="ARBA00022448"/>
    </source>
</evidence>
<evidence type="ECO:0000256" key="8">
    <source>
        <dbReference type="SAM" id="Phobius"/>
    </source>
</evidence>
<dbReference type="InterPro" id="IPR038770">
    <property type="entry name" value="Na+/solute_symporter_sf"/>
</dbReference>
<feature type="transmembrane region" description="Helical" evidence="8">
    <location>
        <begin position="222"/>
        <end position="242"/>
    </location>
</feature>
<protein>
    <submittedName>
        <fullName evidence="9">Transporter, auxin efflux carrier family protein</fullName>
    </submittedName>
</protein>
<comment type="subcellular location">
    <subcellularLocation>
        <location evidence="1">Cell membrane</location>
        <topology evidence="1">Multi-pass membrane protein</topology>
    </subcellularLocation>
</comment>
<evidence type="ECO:0000313" key="9">
    <source>
        <dbReference type="EMBL" id="SBW11212.1"/>
    </source>
</evidence>
<dbReference type="InterPro" id="IPR004776">
    <property type="entry name" value="Mem_transp_PIN-like"/>
</dbReference>
<feature type="transmembrane region" description="Helical" evidence="8">
    <location>
        <begin position="39"/>
        <end position="59"/>
    </location>
</feature>
<name>A0A212KHT7_9FIRM</name>
<feature type="transmembrane region" description="Helical" evidence="8">
    <location>
        <begin position="65"/>
        <end position="89"/>
    </location>
</feature>
<feature type="transmembrane region" description="Helical" evidence="8">
    <location>
        <begin position="185"/>
        <end position="210"/>
    </location>
</feature>
<feature type="transmembrane region" description="Helical" evidence="8">
    <location>
        <begin position="283"/>
        <end position="306"/>
    </location>
</feature>
<keyword evidence="7 8" id="KW-0472">Membrane</keyword>
<feature type="transmembrane region" description="Helical" evidence="8">
    <location>
        <begin position="6"/>
        <end position="27"/>
    </location>
</feature>
<organism evidence="9">
    <name type="scientific">uncultured Eubacteriales bacterium</name>
    <dbReference type="NCBI Taxonomy" id="172733"/>
    <lineage>
        <taxon>Bacteria</taxon>
        <taxon>Bacillati</taxon>
        <taxon>Bacillota</taxon>
        <taxon>Clostridia</taxon>
        <taxon>Eubacteriales</taxon>
        <taxon>environmental samples</taxon>
    </lineage>
</organism>
<evidence type="ECO:0000256" key="6">
    <source>
        <dbReference type="ARBA" id="ARBA00022989"/>
    </source>
</evidence>
<dbReference type="Gene3D" id="1.20.1530.20">
    <property type="match status" value="1"/>
</dbReference>
<proteinExistence type="inferred from homology"/>
<evidence type="ECO:0000256" key="1">
    <source>
        <dbReference type="ARBA" id="ARBA00004651"/>
    </source>
</evidence>
<reference evidence="9" key="1">
    <citation type="submission" date="2016-04" db="EMBL/GenBank/DDBJ databases">
        <authorList>
            <person name="Evans L.H."/>
            <person name="Alamgir A."/>
            <person name="Owens N."/>
            <person name="Weber N.D."/>
            <person name="Virtaneva K."/>
            <person name="Barbian K."/>
            <person name="Babar A."/>
            <person name="Rosenke K."/>
        </authorList>
    </citation>
    <scope>NUCLEOTIDE SEQUENCE</scope>
    <source>
        <strain evidence="9">86</strain>
    </source>
</reference>
<feature type="transmembrane region" description="Helical" evidence="8">
    <location>
        <begin position="160"/>
        <end position="179"/>
    </location>
</feature>
<sequence length="307" mass="32041">MELLTNLLTVAGQVGTLFLMMAVGFVLGKLKWLTDEGMAQISTVLLYVVTPCVMLEAFQGDGIPALGVLGVSVLALGSFYLVFMPLSFLLFRKAAPDTGAVLRYGSVYGNAGFMGLPLLEVVLGPRALIYGVVSLGLFNVAQWTHGIVIMGGRISLKKAVLNPGVLGLLASAVLLVLRLRLPGPALSAVAFLADLNTPLAMLVIGGQMAGADFKAIFTSARFYASAAFKLVAAPLVTALLLLPFGLDSVLYCTCVVIAATPAAGATSIFAQRFDRDTTSAAQLITLTTLLSILTLPIFTVLAQTLAG</sequence>